<dbReference type="SMART" id="SM00409">
    <property type="entry name" value="IG"/>
    <property type="match status" value="1"/>
</dbReference>
<dbReference type="Ensembl" id="ENSMMDT00005037434.1">
    <property type="protein sequence ID" value="ENSMMDP00005036645.1"/>
    <property type="gene ID" value="ENSMMDG00005017144.1"/>
</dbReference>
<dbReference type="InterPro" id="IPR036179">
    <property type="entry name" value="Ig-like_dom_sf"/>
</dbReference>
<evidence type="ECO:0000259" key="2">
    <source>
        <dbReference type="PROSITE" id="PS50835"/>
    </source>
</evidence>
<keyword evidence="1" id="KW-1133">Transmembrane helix</keyword>
<dbReference type="SUPFAM" id="SSF48726">
    <property type="entry name" value="Immunoglobulin"/>
    <property type="match status" value="1"/>
</dbReference>
<name>A0A667Z119_9TELE</name>
<dbReference type="Proteomes" id="UP000472263">
    <property type="component" value="Chromosome 22"/>
</dbReference>
<reference evidence="3" key="3">
    <citation type="submission" date="2025-09" db="UniProtKB">
        <authorList>
            <consortium name="Ensembl"/>
        </authorList>
    </citation>
    <scope>IDENTIFICATION</scope>
</reference>
<dbReference type="PROSITE" id="PS50835">
    <property type="entry name" value="IG_LIKE"/>
    <property type="match status" value="1"/>
</dbReference>
<reference evidence="3" key="2">
    <citation type="submission" date="2025-08" db="UniProtKB">
        <authorList>
            <consortium name="Ensembl"/>
        </authorList>
    </citation>
    <scope>IDENTIFICATION</scope>
</reference>
<reference evidence="3" key="1">
    <citation type="submission" date="2019-06" db="EMBL/GenBank/DDBJ databases">
        <authorList>
            <consortium name="Wellcome Sanger Institute Data Sharing"/>
        </authorList>
    </citation>
    <scope>NUCLEOTIDE SEQUENCE [LARGE SCALE GENOMIC DNA]</scope>
</reference>
<accession>A0A667Z119</accession>
<dbReference type="Gene3D" id="2.60.40.10">
    <property type="entry name" value="Immunoglobulins"/>
    <property type="match status" value="1"/>
</dbReference>
<keyword evidence="1" id="KW-0472">Membrane</keyword>
<protein>
    <recommendedName>
        <fullName evidence="2">Ig-like domain-containing protein</fullName>
    </recommendedName>
</protein>
<evidence type="ECO:0000313" key="4">
    <source>
        <dbReference type="Proteomes" id="UP000472263"/>
    </source>
</evidence>
<evidence type="ECO:0000256" key="1">
    <source>
        <dbReference type="SAM" id="Phobius"/>
    </source>
</evidence>
<dbReference type="InterPro" id="IPR003599">
    <property type="entry name" value="Ig_sub"/>
</dbReference>
<proteinExistence type="predicted"/>
<feature type="transmembrane region" description="Helical" evidence="1">
    <location>
        <begin position="175"/>
        <end position="194"/>
    </location>
</feature>
<dbReference type="InterPro" id="IPR013783">
    <property type="entry name" value="Ig-like_fold"/>
</dbReference>
<keyword evidence="1" id="KW-0812">Transmembrane</keyword>
<keyword evidence="4" id="KW-1185">Reference proteome</keyword>
<dbReference type="InterPro" id="IPR007110">
    <property type="entry name" value="Ig-like_dom"/>
</dbReference>
<dbReference type="InParanoid" id="A0A667Z119"/>
<feature type="domain" description="Ig-like" evidence="2">
    <location>
        <begin position="47"/>
        <end position="134"/>
    </location>
</feature>
<organism evidence="3 4">
    <name type="scientific">Myripristis murdjan</name>
    <name type="common">pinecone soldierfish</name>
    <dbReference type="NCBI Taxonomy" id="586833"/>
    <lineage>
        <taxon>Eukaryota</taxon>
        <taxon>Metazoa</taxon>
        <taxon>Chordata</taxon>
        <taxon>Craniata</taxon>
        <taxon>Vertebrata</taxon>
        <taxon>Euteleostomi</taxon>
        <taxon>Actinopterygii</taxon>
        <taxon>Neopterygii</taxon>
        <taxon>Teleostei</taxon>
        <taxon>Neoteleostei</taxon>
        <taxon>Acanthomorphata</taxon>
        <taxon>Holocentriformes</taxon>
        <taxon>Holocentridae</taxon>
        <taxon>Myripristis</taxon>
    </lineage>
</organism>
<evidence type="ECO:0000313" key="3">
    <source>
        <dbReference type="Ensembl" id="ENSMMDP00005036645.1"/>
    </source>
</evidence>
<dbReference type="GeneTree" id="ENSGT00990000205287"/>
<sequence length="198" mass="22317">SQTSALYLSGSYSLVIPSLKLDTRQKYSCRKNPSNQPIAVYSLLVCPKFDPVTFYFSQGESAVLKCNTDIFLAEYKYILWFRRTAERDYRPLFDTRHRVVPLDLEGKLNTSMLPSSLILFNLSQTDSGEYLCAVMSGIRLCASGTKILLTFVDSDMYGIGSTFYTVRSAVLSSGLLGMIFGVLFQFILLSYVYFSINI</sequence>
<dbReference type="AlphaFoldDB" id="A0A667Z119"/>